<feature type="region of interest" description="Disordered" evidence="1">
    <location>
        <begin position="298"/>
        <end position="335"/>
    </location>
</feature>
<keyword evidence="2" id="KW-1133">Transmembrane helix</keyword>
<reference evidence="4" key="1">
    <citation type="submission" date="2023-06" db="EMBL/GenBank/DDBJ databases">
        <title>Genome-scale phylogeny and comparative genomics of the fungal order Sordariales.</title>
        <authorList>
            <consortium name="Lawrence Berkeley National Laboratory"/>
            <person name="Hensen N."/>
            <person name="Bonometti L."/>
            <person name="Westerberg I."/>
            <person name="Brannstrom I.O."/>
            <person name="Guillou S."/>
            <person name="Cros-Aarteil S."/>
            <person name="Calhoun S."/>
            <person name="Haridas S."/>
            <person name="Kuo A."/>
            <person name="Mondo S."/>
            <person name="Pangilinan J."/>
            <person name="Riley R."/>
            <person name="Labutti K."/>
            <person name="Andreopoulos B."/>
            <person name="Lipzen A."/>
            <person name="Chen C."/>
            <person name="Yanf M."/>
            <person name="Daum C."/>
            <person name="Ng V."/>
            <person name="Clum A."/>
            <person name="Steindorff A."/>
            <person name="Ohm R."/>
            <person name="Martin F."/>
            <person name="Silar P."/>
            <person name="Natvig D."/>
            <person name="Lalanne C."/>
            <person name="Gautier V."/>
            <person name="Ament-Velasquez S.L."/>
            <person name="Kruys A."/>
            <person name="Hutchinson M.I."/>
            <person name="Powell A.J."/>
            <person name="Barry K."/>
            <person name="Miller A.N."/>
            <person name="Grigoriev I.V."/>
            <person name="Debuchy R."/>
            <person name="Gladieux P."/>
            <person name="Thoren M.H."/>
            <person name="Johannesson H."/>
        </authorList>
    </citation>
    <scope>NUCLEOTIDE SEQUENCE</scope>
    <source>
        <strain evidence="4">SMH4607-1</strain>
    </source>
</reference>
<keyword evidence="3" id="KW-0732">Signal</keyword>
<evidence type="ECO:0000256" key="1">
    <source>
        <dbReference type="SAM" id="MobiDB-lite"/>
    </source>
</evidence>
<feature type="region of interest" description="Disordered" evidence="1">
    <location>
        <begin position="127"/>
        <end position="154"/>
    </location>
</feature>
<feature type="chain" id="PRO_5041329150" evidence="3">
    <location>
        <begin position="22"/>
        <end position="335"/>
    </location>
</feature>
<comment type="caution">
    <text evidence="4">The sequence shown here is derived from an EMBL/GenBank/DDBJ whole genome shotgun (WGS) entry which is preliminary data.</text>
</comment>
<name>A0AA40DW12_9PEZI</name>
<accession>A0AA40DW12</accession>
<feature type="transmembrane region" description="Helical" evidence="2">
    <location>
        <begin position="217"/>
        <end position="242"/>
    </location>
</feature>
<feature type="signal peptide" evidence="3">
    <location>
        <begin position="1"/>
        <end position="21"/>
    </location>
</feature>
<evidence type="ECO:0000313" key="5">
    <source>
        <dbReference type="Proteomes" id="UP001172102"/>
    </source>
</evidence>
<evidence type="ECO:0000313" key="4">
    <source>
        <dbReference type="EMBL" id="KAK0715612.1"/>
    </source>
</evidence>
<gene>
    <name evidence="4" type="ORF">B0H67DRAFT_554104</name>
</gene>
<dbReference type="Proteomes" id="UP001172102">
    <property type="component" value="Unassembled WGS sequence"/>
</dbReference>
<keyword evidence="2" id="KW-0812">Transmembrane</keyword>
<evidence type="ECO:0000256" key="3">
    <source>
        <dbReference type="SAM" id="SignalP"/>
    </source>
</evidence>
<proteinExistence type="predicted"/>
<organism evidence="4 5">
    <name type="scientific">Lasiosphaeris hirsuta</name>
    <dbReference type="NCBI Taxonomy" id="260670"/>
    <lineage>
        <taxon>Eukaryota</taxon>
        <taxon>Fungi</taxon>
        <taxon>Dikarya</taxon>
        <taxon>Ascomycota</taxon>
        <taxon>Pezizomycotina</taxon>
        <taxon>Sordariomycetes</taxon>
        <taxon>Sordariomycetidae</taxon>
        <taxon>Sordariales</taxon>
        <taxon>Lasiosphaeriaceae</taxon>
        <taxon>Lasiosphaeris</taxon>
    </lineage>
</organism>
<dbReference type="AlphaFoldDB" id="A0AA40DW12"/>
<dbReference type="EMBL" id="JAUKUA010000004">
    <property type="protein sequence ID" value="KAK0715612.1"/>
    <property type="molecule type" value="Genomic_DNA"/>
</dbReference>
<keyword evidence="2" id="KW-0472">Membrane</keyword>
<sequence length="335" mass="35523">MRGTARSTLAALASLFLLASASPNRTECLQTRSRELAASASCGNEGSLNYCFSHLSSESATAPELLTAELERCFVSAGCTPAESQIEAFWTLQLCDGAINPDLRRRRTYQDPEGAIPLPRAAGITLAPRQDTTAAPAPDATTPPSPTTKPASPSPCFTETLVSINSCPLQETGPDAGKRLPCFPTVAPSSVCVEDLICQIDGQGNPSCMYRQSQPGLAGIIIAIFFASAVFISVCSICFFCCREQRVQRRLTRAAEAAKIAADAKTQALVAAKRGNTSPDAADRQPLMADAPAVPGLPRGYAAGGYRDQGADGFQRGQQQQNPFVDDERDAHPLR</sequence>
<evidence type="ECO:0000256" key="2">
    <source>
        <dbReference type="SAM" id="Phobius"/>
    </source>
</evidence>
<keyword evidence="5" id="KW-1185">Reference proteome</keyword>
<protein>
    <submittedName>
        <fullName evidence="4">Uncharacterized protein</fullName>
    </submittedName>
</protein>